<name>A0A645I3F4_9ZZZZ</name>
<gene>
    <name evidence="2" type="ORF">SDC9_189569</name>
</gene>
<proteinExistence type="inferred from homology"/>
<sequence length="73" mass="8462">MHAAIAAEADIFISGDFKYHEFFDAENRIIIADIGHYESEQFTKDIFYEIITKKMPTFAVQISDIKTNPINYL</sequence>
<dbReference type="InterPro" id="IPR002678">
    <property type="entry name" value="DUF34/NIF3"/>
</dbReference>
<dbReference type="EMBL" id="VSSQ01099432">
    <property type="protein sequence ID" value="MPN42013.1"/>
    <property type="molecule type" value="Genomic_DNA"/>
</dbReference>
<evidence type="ECO:0008006" key="3">
    <source>
        <dbReference type="Google" id="ProtNLM"/>
    </source>
</evidence>
<protein>
    <recommendedName>
        <fullName evidence="3">GTP cyclohydrolase 1 type 2</fullName>
    </recommendedName>
</protein>
<evidence type="ECO:0000256" key="1">
    <source>
        <dbReference type="ARBA" id="ARBA00006964"/>
    </source>
</evidence>
<dbReference type="InterPro" id="IPR036069">
    <property type="entry name" value="DUF34/NIF3_sf"/>
</dbReference>
<comment type="caution">
    <text evidence="2">The sequence shown here is derived from an EMBL/GenBank/DDBJ whole genome shotgun (WGS) entry which is preliminary data.</text>
</comment>
<comment type="similarity">
    <text evidence="1">Belongs to the GTP cyclohydrolase I type 2/NIF3 family.</text>
</comment>
<dbReference type="Pfam" id="PF01784">
    <property type="entry name" value="DUF34_NIF3"/>
    <property type="match status" value="1"/>
</dbReference>
<evidence type="ECO:0000313" key="2">
    <source>
        <dbReference type="EMBL" id="MPN42013.1"/>
    </source>
</evidence>
<reference evidence="2" key="1">
    <citation type="submission" date="2019-08" db="EMBL/GenBank/DDBJ databases">
        <authorList>
            <person name="Kucharzyk K."/>
            <person name="Murdoch R.W."/>
            <person name="Higgins S."/>
            <person name="Loffler F."/>
        </authorList>
    </citation>
    <scope>NUCLEOTIDE SEQUENCE</scope>
</reference>
<dbReference type="Gene3D" id="3.40.1390.30">
    <property type="entry name" value="NIF3 (NGG1p interacting factor 3)-like"/>
    <property type="match status" value="1"/>
</dbReference>
<dbReference type="SUPFAM" id="SSF102705">
    <property type="entry name" value="NIF3 (NGG1p interacting factor 3)-like"/>
    <property type="match status" value="1"/>
</dbReference>
<organism evidence="2">
    <name type="scientific">bioreactor metagenome</name>
    <dbReference type="NCBI Taxonomy" id="1076179"/>
    <lineage>
        <taxon>unclassified sequences</taxon>
        <taxon>metagenomes</taxon>
        <taxon>ecological metagenomes</taxon>
    </lineage>
</organism>
<accession>A0A645I3F4</accession>
<dbReference type="AlphaFoldDB" id="A0A645I3F4"/>